<name>A0ABU1JWE7_9PROT</name>
<gene>
    <name evidence="6" type="ORF">E9232_005183</name>
</gene>
<keyword evidence="4" id="KW-0804">Transcription</keyword>
<dbReference type="InterPro" id="IPR036390">
    <property type="entry name" value="WH_DNA-bd_sf"/>
</dbReference>
<dbReference type="Gene3D" id="3.40.190.290">
    <property type="match status" value="1"/>
</dbReference>
<protein>
    <submittedName>
        <fullName evidence="6">DNA-binding transcriptional LysR family regulator</fullName>
    </submittedName>
</protein>
<dbReference type="Pfam" id="PF00126">
    <property type="entry name" value="HTH_1"/>
    <property type="match status" value="1"/>
</dbReference>
<dbReference type="Proteomes" id="UP001262410">
    <property type="component" value="Unassembled WGS sequence"/>
</dbReference>
<dbReference type="InterPro" id="IPR005119">
    <property type="entry name" value="LysR_subst-bd"/>
</dbReference>
<organism evidence="6 7">
    <name type="scientific">Inquilinus ginsengisoli</name>
    <dbReference type="NCBI Taxonomy" id="363840"/>
    <lineage>
        <taxon>Bacteria</taxon>
        <taxon>Pseudomonadati</taxon>
        <taxon>Pseudomonadota</taxon>
        <taxon>Alphaproteobacteria</taxon>
        <taxon>Rhodospirillales</taxon>
        <taxon>Rhodospirillaceae</taxon>
        <taxon>Inquilinus</taxon>
    </lineage>
</organism>
<dbReference type="PANTHER" id="PTHR30537:SF3">
    <property type="entry name" value="TRANSCRIPTIONAL REGULATORY PROTEIN"/>
    <property type="match status" value="1"/>
</dbReference>
<dbReference type="InterPro" id="IPR036388">
    <property type="entry name" value="WH-like_DNA-bd_sf"/>
</dbReference>
<accession>A0ABU1JWE7</accession>
<evidence type="ECO:0000256" key="1">
    <source>
        <dbReference type="ARBA" id="ARBA00009437"/>
    </source>
</evidence>
<evidence type="ECO:0000259" key="5">
    <source>
        <dbReference type="PROSITE" id="PS50931"/>
    </source>
</evidence>
<sequence>MSELSWEELRSVLAIGRAGRLAVAAQALRLDHSTLFRRLKALEARLETRLFDRAEGGYAPTEAGERLIAAALRIEAELLTVERDLAGHDIRLSGTLRVTASETLAYRLLTPELARFRTAHPGITVELILDNRALDLGRREADIALRALRPAEPELFGRKLADIAWAVYGRAGDPAPARIEDLGAHPVIGWAEGAGAVGTAAWLAAAVPPGAIAYRSSSLVNQLVATKAGIGLAILPCYLADPEPELRRLFPPIPALRRELWLITHADLRRTARIRAFMELVGDGLAAQRAVIAGDVA</sequence>
<dbReference type="InterPro" id="IPR000847">
    <property type="entry name" value="LysR_HTH_N"/>
</dbReference>
<comment type="caution">
    <text evidence="6">The sequence shown here is derived from an EMBL/GenBank/DDBJ whole genome shotgun (WGS) entry which is preliminary data.</text>
</comment>
<dbReference type="PANTHER" id="PTHR30537">
    <property type="entry name" value="HTH-TYPE TRANSCRIPTIONAL REGULATOR"/>
    <property type="match status" value="1"/>
</dbReference>
<dbReference type="InterPro" id="IPR058163">
    <property type="entry name" value="LysR-type_TF_proteobact-type"/>
</dbReference>
<dbReference type="Gene3D" id="1.10.10.10">
    <property type="entry name" value="Winged helix-like DNA-binding domain superfamily/Winged helix DNA-binding domain"/>
    <property type="match status" value="1"/>
</dbReference>
<evidence type="ECO:0000313" key="7">
    <source>
        <dbReference type="Proteomes" id="UP001262410"/>
    </source>
</evidence>
<dbReference type="GO" id="GO:0003677">
    <property type="term" value="F:DNA binding"/>
    <property type="evidence" value="ECO:0007669"/>
    <property type="project" value="UniProtKB-KW"/>
</dbReference>
<proteinExistence type="inferred from homology"/>
<dbReference type="EMBL" id="JAVDPW010000009">
    <property type="protein sequence ID" value="MDR6292643.1"/>
    <property type="molecule type" value="Genomic_DNA"/>
</dbReference>
<keyword evidence="7" id="KW-1185">Reference proteome</keyword>
<reference evidence="6 7" key="1">
    <citation type="submission" date="2023-07" db="EMBL/GenBank/DDBJ databases">
        <title>Sorghum-associated microbial communities from plants grown in Nebraska, USA.</title>
        <authorList>
            <person name="Schachtman D."/>
        </authorList>
    </citation>
    <scope>NUCLEOTIDE SEQUENCE [LARGE SCALE GENOMIC DNA]</scope>
    <source>
        <strain evidence="6 7">584</strain>
    </source>
</reference>
<comment type="similarity">
    <text evidence="1">Belongs to the LysR transcriptional regulatory family.</text>
</comment>
<dbReference type="PROSITE" id="PS50931">
    <property type="entry name" value="HTH_LYSR"/>
    <property type="match status" value="1"/>
</dbReference>
<dbReference type="SUPFAM" id="SSF46785">
    <property type="entry name" value="Winged helix' DNA-binding domain"/>
    <property type="match status" value="1"/>
</dbReference>
<dbReference type="Pfam" id="PF03466">
    <property type="entry name" value="LysR_substrate"/>
    <property type="match status" value="1"/>
</dbReference>
<evidence type="ECO:0000256" key="2">
    <source>
        <dbReference type="ARBA" id="ARBA00023015"/>
    </source>
</evidence>
<keyword evidence="2" id="KW-0805">Transcription regulation</keyword>
<dbReference type="RefSeq" id="WP_309798906.1">
    <property type="nucleotide sequence ID" value="NZ_JAVDPW010000009.1"/>
</dbReference>
<evidence type="ECO:0000313" key="6">
    <source>
        <dbReference type="EMBL" id="MDR6292643.1"/>
    </source>
</evidence>
<feature type="domain" description="HTH lysR-type" evidence="5">
    <location>
        <begin position="4"/>
        <end position="61"/>
    </location>
</feature>
<keyword evidence="3 6" id="KW-0238">DNA-binding</keyword>
<evidence type="ECO:0000256" key="3">
    <source>
        <dbReference type="ARBA" id="ARBA00023125"/>
    </source>
</evidence>
<dbReference type="SUPFAM" id="SSF53850">
    <property type="entry name" value="Periplasmic binding protein-like II"/>
    <property type="match status" value="1"/>
</dbReference>
<evidence type="ECO:0000256" key="4">
    <source>
        <dbReference type="ARBA" id="ARBA00023163"/>
    </source>
</evidence>